<gene>
    <name evidence="1" type="ORF">H7B67_29270</name>
</gene>
<sequence>MKLGVRLPGRVWRVLRSPRVPVRDKLLFIVPVVLYWVLPDLMPFMPIDDIAVTIALAGWYAGRMENKYGIKT</sequence>
<accession>A0A841TAJ1</accession>
<dbReference type="Proteomes" id="UP000535838">
    <property type="component" value="Unassembled WGS sequence"/>
</dbReference>
<protein>
    <recommendedName>
        <fullName evidence="3">DUF1232 domain-containing protein</fullName>
    </recommendedName>
</protein>
<keyword evidence="2" id="KW-1185">Reference proteome</keyword>
<dbReference type="EMBL" id="JACJVQ010000030">
    <property type="protein sequence ID" value="MBB6638241.1"/>
    <property type="molecule type" value="Genomic_DNA"/>
</dbReference>
<reference evidence="1 2" key="1">
    <citation type="submission" date="2020-08" db="EMBL/GenBank/DDBJ databases">
        <title>Cohnella phylogeny.</title>
        <authorList>
            <person name="Dunlap C."/>
        </authorList>
    </citation>
    <scope>NUCLEOTIDE SEQUENCE [LARGE SCALE GENOMIC DNA]</scope>
    <source>
        <strain evidence="1 2">DSM 25241</strain>
    </source>
</reference>
<proteinExistence type="predicted"/>
<name>A0A841TAJ1_9BACL</name>
<comment type="caution">
    <text evidence="1">The sequence shown here is derived from an EMBL/GenBank/DDBJ whole genome shotgun (WGS) entry which is preliminary data.</text>
</comment>
<dbReference type="AlphaFoldDB" id="A0A841TAJ1"/>
<evidence type="ECO:0000313" key="2">
    <source>
        <dbReference type="Proteomes" id="UP000535838"/>
    </source>
</evidence>
<evidence type="ECO:0008006" key="3">
    <source>
        <dbReference type="Google" id="ProtNLM"/>
    </source>
</evidence>
<organism evidence="1 2">
    <name type="scientific">Cohnella thailandensis</name>
    <dbReference type="NCBI Taxonomy" id="557557"/>
    <lineage>
        <taxon>Bacteria</taxon>
        <taxon>Bacillati</taxon>
        <taxon>Bacillota</taxon>
        <taxon>Bacilli</taxon>
        <taxon>Bacillales</taxon>
        <taxon>Paenibacillaceae</taxon>
        <taxon>Cohnella</taxon>
    </lineage>
</organism>
<evidence type="ECO:0000313" key="1">
    <source>
        <dbReference type="EMBL" id="MBB6638241.1"/>
    </source>
</evidence>